<evidence type="ECO:0000313" key="1">
    <source>
        <dbReference type="EMBL" id="OYD08458.1"/>
    </source>
</evidence>
<protein>
    <recommendedName>
        <fullName evidence="3">Bacterial Ig domain-containing protein</fullName>
    </recommendedName>
</protein>
<keyword evidence="2" id="KW-1185">Reference proteome</keyword>
<proteinExistence type="predicted"/>
<dbReference type="EMBL" id="NOWF01000003">
    <property type="protein sequence ID" value="OYD08458.1"/>
    <property type="molecule type" value="Genomic_DNA"/>
</dbReference>
<reference evidence="1 2" key="1">
    <citation type="submission" date="2017-07" db="EMBL/GenBank/DDBJ databases">
        <title>The genome sequence of Paludifilum halophilum highlights mechanisms for microbial adaptation to high salt environemnts.</title>
        <authorList>
            <person name="Belbahri L."/>
        </authorList>
    </citation>
    <scope>NUCLEOTIDE SEQUENCE [LARGE SCALE GENOMIC DNA]</scope>
    <source>
        <strain evidence="1 2">DSM 102817</strain>
    </source>
</reference>
<dbReference type="Proteomes" id="UP000215459">
    <property type="component" value="Unassembled WGS sequence"/>
</dbReference>
<evidence type="ECO:0008006" key="3">
    <source>
        <dbReference type="Google" id="ProtNLM"/>
    </source>
</evidence>
<gene>
    <name evidence="1" type="ORF">CHM34_06410</name>
</gene>
<sequence length="78" mass="8488">MTKEKSPKKPIGITIIEKPMDLSPGETVKITGVTLPSVNVELVKDGTVLKKTKSDEVGEYTLETPASWEPGVHTLKIK</sequence>
<organism evidence="1 2">
    <name type="scientific">Paludifilum halophilum</name>
    <dbReference type="NCBI Taxonomy" id="1642702"/>
    <lineage>
        <taxon>Bacteria</taxon>
        <taxon>Bacillati</taxon>
        <taxon>Bacillota</taxon>
        <taxon>Bacilli</taxon>
        <taxon>Bacillales</taxon>
        <taxon>Thermoactinomycetaceae</taxon>
        <taxon>Paludifilum</taxon>
    </lineage>
</organism>
<evidence type="ECO:0000313" key="2">
    <source>
        <dbReference type="Proteomes" id="UP000215459"/>
    </source>
</evidence>
<comment type="caution">
    <text evidence="1">The sequence shown here is derived from an EMBL/GenBank/DDBJ whole genome shotgun (WGS) entry which is preliminary data.</text>
</comment>
<dbReference type="AlphaFoldDB" id="A0A235B811"/>
<name>A0A235B811_9BACL</name>
<accession>A0A235B811</accession>